<feature type="transmembrane region" description="Helical" evidence="9">
    <location>
        <begin position="210"/>
        <end position="226"/>
    </location>
</feature>
<dbReference type="GO" id="GO:0006888">
    <property type="term" value="P:endoplasmic reticulum to Golgi vesicle-mediated transport"/>
    <property type="evidence" value="ECO:0007669"/>
    <property type="project" value="InterPro"/>
</dbReference>
<dbReference type="PANTHER" id="PTHR21236:SF7">
    <property type="entry name" value="PROTEIN YIPF4"/>
    <property type="match status" value="1"/>
</dbReference>
<evidence type="ECO:0000256" key="3">
    <source>
        <dbReference type="ARBA" id="ARBA00022692"/>
    </source>
</evidence>
<sequence>MMSGVQDTAQEGGKEHLAFIALPTNYEQNTEVNSGQIASADPFQSNDGSSAFGAKQFLNSKGLGWEELDINPAEILYKVRCVLLPFKFDRSVLLSNPDFWGPMAVVLTYSLLIIWGQLRVVSWILTMWMLGSFLIFALGRVLGAEITFSQVLGVIGYSVLPLNLAVLIISIIPEIAFSIIVRVLCTFWAAFSAGTLLAQFPQEKMRDKQIMLSYPILLLFIYFISLCSGV</sequence>
<reference evidence="11 12" key="1">
    <citation type="journal article" date="2013" name="Genome Biol.">
        <title>Genome of Acanthamoeba castellanii highlights extensive lateral gene transfer and early evolution of tyrosine kinase signaling.</title>
        <authorList>
            <person name="Clarke M."/>
            <person name="Lohan A.J."/>
            <person name="Liu B."/>
            <person name="Lagkouvardos I."/>
            <person name="Roy S."/>
            <person name="Zafar N."/>
            <person name="Bertelli C."/>
            <person name="Schilde C."/>
            <person name="Kianianmomeni A."/>
            <person name="Burglin T.R."/>
            <person name="Frech C."/>
            <person name="Turcotte B."/>
            <person name="Kopec K.O."/>
            <person name="Synnott J.M."/>
            <person name="Choo C."/>
            <person name="Paponov I."/>
            <person name="Finkler A."/>
            <person name="Soon Heng Tan C."/>
            <person name="Hutchins A.P."/>
            <person name="Weinmeier T."/>
            <person name="Rattei T."/>
            <person name="Chu J.S."/>
            <person name="Gimenez G."/>
            <person name="Irimia M."/>
            <person name="Rigden D.J."/>
            <person name="Fitzpatrick D.A."/>
            <person name="Lorenzo-Morales J."/>
            <person name="Bateman A."/>
            <person name="Chiu C.H."/>
            <person name="Tang P."/>
            <person name="Hegemann P."/>
            <person name="Fromm H."/>
            <person name="Raoult D."/>
            <person name="Greub G."/>
            <person name="Miranda-Saavedra D."/>
            <person name="Chen N."/>
            <person name="Nash P."/>
            <person name="Ginger M.L."/>
            <person name="Horn M."/>
            <person name="Schaap P."/>
            <person name="Caler L."/>
            <person name="Loftus B."/>
        </authorList>
    </citation>
    <scope>NUCLEOTIDE SEQUENCE [LARGE SCALE GENOMIC DNA]</scope>
    <source>
        <strain evidence="11 12">Neff</strain>
    </source>
</reference>
<keyword evidence="6 9" id="KW-0472">Membrane</keyword>
<feature type="transmembrane region" description="Helical" evidence="9">
    <location>
        <begin position="179"/>
        <end position="198"/>
    </location>
</feature>
<evidence type="ECO:0000256" key="2">
    <source>
        <dbReference type="ARBA" id="ARBA00010596"/>
    </source>
</evidence>
<gene>
    <name evidence="11" type="ORF">ACA1_376680</name>
</gene>
<evidence type="ECO:0000256" key="7">
    <source>
        <dbReference type="ARBA" id="ARBA00024188"/>
    </source>
</evidence>
<comment type="similarity">
    <text evidence="2 9">Belongs to the YIP1 family.</text>
</comment>
<dbReference type="EMBL" id="KB007836">
    <property type="protein sequence ID" value="ELR24194.1"/>
    <property type="molecule type" value="Genomic_DNA"/>
</dbReference>
<dbReference type="GO" id="GO:0000139">
    <property type="term" value="C:Golgi membrane"/>
    <property type="evidence" value="ECO:0007669"/>
    <property type="project" value="UniProtKB-SubCell"/>
</dbReference>
<dbReference type="KEGG" id="acan:ACA1_376680"/>
<protein>
    <recommendedName>
        <fullName evidence="9">Protein YIPF</fullName>
    </recommendedName>
</protein>
<dbReference type="Proteomes" id="UP000011083">
    <property type="component" value="Unassembled WGS sequence"/>
</dbReference>
<comment type="function">
    <text evidence="8">Involved in the maintenance of the Golgi structure.</text>
</comment>
<name>L8HFB2_ACACF</name>
<evidence type="ECO:0000313" key="12">
    <source>
        <dbReference type="Proteomes" id="UP000011083"/>
    </source>
</evidence>
<keyword evidence="3 9" id="KW-0812">Transmembrane</keyword>
<dbReference type="InterPro" id="IPR045231">
    <property type="entry name" value="Yip1/4-like"/>
</dbReference>
<feature type="transmembrane region" description="Helical" evidence="9">
    <location>
        <begin position="121"/>
        <end position="139"/>
    </location>
</feature>
<comment type="subcellular location">
    <subcellularLocation>
        <location evidence="1 9">Golgi apparatus membrane</location>
        <topology evidence="1 9">Multi-pass membrane protein</topology>
    </subcellularLocation>
    <subcellularLocation>
        <location evidence="7">Golgi apparatus</location>
        <location evidence="7">cis-Golgi network membrane</location>
    </subcellularLocation>
</comment>
<organism evidence="11 12">
    <name type="scientific">Acanthamoeba castellanii (strain ATCC 30010 / Neff)</name>
    <dbReference type="NCBI Taxonomy" id="1257118"/>
    <lineage>
        <taxon>Eukaryota</taxon>
        <taxon>Amoebozoa</taxon>
        <taxon>Discosea</taxon>
        <taxon>Longamoebia</taxon>
        <taxon>Centramoebida</taxon>
        <taxon>Acanthamoebidae</taxon>
        <taxon>Acanthamoeba</taxon>
    </lineage>
</organism>
<dbReference type="OMA" id="CENCHIT"/>
<keyword evidence="4 9" id="KW-1133">Transmembrane helix</keyword>
<dbReference type="OrthoDB" id="411251at2759"/>
<dbReference type="GO" id="GO:0048280">
    <property type="term" value="P:vesicle fusion with Golgi apparatus"/>
    <property type="evidence" value="ECO:0007669"/>
    <property type="project" value="TreeGrafter"/>
</dbReference>
<keyword evidence="12" id="KW-1185">Reference proteome</keyword>
<feature type="transmembrane region" description="Helical" evidence="9">
    <location>
        <begin position="99"/>
        <end position="115"/>
    </location>
</feature>
<dbReference type="Pfam" id="PF04893">
    <property type="entry name" value="Yip1"/>
    <property type="match status" value="1"/>
</dbReference>
<evidence type="ECO:0000256" key="1">
    <source>
        <dbReference type="ARBA" id="ARBA00004653"/>
    </source>
</evidence>
<dbReference type="VEuPathDB" id="AmoebaDB:ACA1_376680"/>
<evidence type="ECO:0000256" key="5">
    <source>
        <dbReference type="ARBA" id="ARBA00023034"/>
    </source>
</evidence>
<dbReference type="PANTHER" id="PTHR21236">
    <property type="entry name" value="GOLGI MEMBRANE PROTEIN YIP1"/>
    <property type="match status" value="1"/>
</dbReference>
<accession>L8HFB2</accession>
<evidence type="ECO:0000256" key="4">
    <source>
        <dbReference type="ARBA" id="ARBA00022989"/>
    </source>
</evidence>
<dbReference type="AlphaFoldDB" id="L8HFB2"/>
<evidence type="ECO:0000313" key="11">
    <source>
        <dbReference type="EMBL" id="ELR24194.1"/>
    </source>
</evidence>
<evidence type="ECO:0000256" key="9">
    <source>
        <dbReference type="RuleBase" id="RU361264"/>
    </source>
</evidence>
<dbReference type="RefSeq" id="XP_004353722.1">
    <property type="nucleotide sequence ID" value="XM_004353670.1"/>
</dbReference>
<dbReference type="GO" id="GO:0005802">
    <property type="term" value="C:trans-Golgi network"/>
    <property type="evidence" value="ECO:0007669"/>
    <property type="project" value="TreeGrafter"/>
</dbReference>
<proteinExistence type="inferred from homology"/>
<keyword evidence="5" id="KW-0333">Golgi apparatus</keyword>
<evidence type="ECO:0000259" key="10">
    <source>
        <dbReference type="Pfam" id="PF04893"/>
    </source>
</evidence>
<dbReference type="InterPro" id="IPR006977">
    <property type="entry name" value="Yip1_dom"/>
</dbReference>
<evidence type="ECO:0000256" key="6">
    <source>
        <dbReference type="ARBA" id="ARBA00023136"/>
    </source>
</evidence>
<evidence type="ECO:0000256" key="8">
    <source>
        <dbReference type="ARBA" id="ARBA00037720"/>
    </source>
</evidence>
<feature type="domain" description="Yip1" evidence="10">
    <location>
        <begin position="90"/>
        <end position="225"/>
    </location>
</feature>
<feature type="transmembrane region" description="Helical" evidence="9">
    <location>
        <begin position="151"/>
        <end position="173"/>
    </location>
</feature>
<dbReference type="STRING" id="1257118.L8HFB2"/>
<dbReference type="GeneID" id="14925204"/>